<name>A0A914MP84_MELIC</name>
<keyword evidence="2" id="KW-1133">Transmembrane helix</keyword>
<feature type="compositionally biased region" description="Polar residues" evidence="1">
    <location>
        <begin position="233"/>
        <end position="247"/>
    </location>
</feature>
<feature type="transmembrane region" description="Helical" evidence="2">
    <location>
        <begin position="38"/>
        <end position="57"/>
    </location>
</feature>
<dbReference type="WBParaSite" id="Minc3s02325g29470">
    <property type="protein sequence ID" value="Minc3s02325g29470"/>
    <property type="gene ID" value="Minc3s02325g29470"/>
</dbReference>
<evidence type="ECO:0000313" key="3">
    <source>
        <dbReference type="Proteomes" id="UP000887563"/>
    </source>
</evidence>
<dbReference type="AlphaFoldDB" id="A0A914MP84"/>
<sequence>MRICNSNYLKTVQRSLLLNQQSEFGRESIFTSITLEMAVAYFIIRCISILLVFGFVVQCEEVGLGKHVLVNETIIELKNNTRIAENDTDLEQYRKLPGACDVTLDNDGNIILWYSKNSSTTEFGCSVDLVTTKKEQILLEFGISHSGNLSDCVTKKRNHVPDNMISFSYSMNGSEFEELKNGPKHGDVNDCSDKDKCNAGRGTCVQCFEARTKIRTRTSYSYSYLVRSTSTSTSKKMGQVRSTSTSTRPKKVKSTRYEA</sequence>
<keyword evidence="2" id="KW-0812">Transmembrane</keyword>
<evidence type="ECO:0000256" key="1">
    <source>
        <dbReference type="SAM" id="MobiDB-lite"/>
    </source>
</evidence>
<organism evidence="3 4">
    <name type="scientific">Meloidogyne incognita</name>
    <name type="common">Southern root-knot nematode worm</name>
    <name type="synonym">Oxyuris incognita</name>
    <dbReference type="NCBI Taxonomy" id="6306"/>
    <lineage>
        <taxon>Eukaryota</taxon>
        <taxon>Metazoa</taxon>
        <taxon>Ecdysozoa</taxon>
        <taxon>Nematoda</taxon>
        <taxon>Chromadorea</taxon>
        <taxon>Rhabditida</taxon>
        <taxon>Tylenchina</taxon>
        <taxon>Tylenchomorpha</taxon>
        <taxon>Tylenchoidea</taxon>
        <taxon>Meloidogynidae</taxon>
        <taxon>Meloidogyninae</taxon>
        <taxon>Meloidogyne</taxon>
        <taxon>Meloidogyne incognita group</taxon>
    </lineage>
</organism>
<keyword evidence="2" id="KW-0472">Membrane</keyword>
<accession>A0A914MP84</accession>
<reference evidence="4" key="1">
    <citation type="submission" date="2022-11" db="UniProtKB">
        <authorList>
            <consortium name="WormBaseParasite"/>
        </authorList>
    </citation>
    <scope>IDENTIFICATION</scope>
</reference>
<feature type="region of interest" description="Disordered" evidence="1">
    <location>
        <begin position="233"/>
        <end position="259"/>
    </location>
</feature>
<feature type="compositionally biased region" description="Basic residues" evidence="1">
    <location>
        <begin position="248"/>
        <end position="259"/>
    </location>
</feature>
<dbReference type="Proteomes" id="UP000887563">
    <property type="component" value="Unplaced"/>
</dbReference>
<evidence type="ECO:0000313" key="4">
    <source>
        <dbReference type="WBParaSite" id="Minc3s02325g29470"/>
    </source>
</evidence>
<proteinExistence type="predicted"/>
<evidence type="ECO:0000256" key="2">
    <source>
        <dbReference type="SAM" id="Phobius"/>
    </source>
</evidence>
<protein>
    <submittedName>
        <fullName evidence="4">Candidate secreted effector</fullName>
    </submittedName>
</protein>
<keyword evidence="3" id="KW-1185">Reference proteome</keyword>